<accession>A0A5B6WRK0</accession>
<dbReference type="Pfam" id="PF21170">
    <property type="entry name" value="FAN1_TPR"/>
    <property type="match status" value="1"/>
</dbReference>
<dbReference type="InterPro" id="IPR011856">
    <property type="entry name" value="tRNA_endonuc-like_dom_sf"/>
</dbReference>
<comment type="similarity">
    <text evidence="3 15">Belongs to the FAN1 family.</text>
</comment>
<keyword evidence="9" id="KW-0862">Zinc</keyword>
<dbReference type="GO" id="GO:0005634">
    <property type="term" value="C:nucleus"/>
    <property type="evidence" value="ECO:0007669"/>
    <property type="project" value="UniProtKB-SubCell"/>
</dbReference>
<keyword evidence="13 15" id="KW-0539">Nucleus</keyword>
<comment type="caution">
    <text evidence="18">The sequence shown here is derived from an EMBL/GenBank/DDBJ whole genome shotgun (WGS) entry which is preliminary data.</text>
</comment>
<dbReference type="InterPro" id="IPR049125">
    <property type="entry name" value="FAN1-like_WH"/>
</dbReference>
<organism evidence="18 19">
    <name type="scientific">Gossypium australe</name>
    <dbReference type="NCBI Taxonomy" id="47621"/>
    <lineage>
        <taxon>Eukaryota</taxon>
        <taxon>Viridiplantae</taxon>
        <taxon>Streptophyta</taxon>
        <taxon>Embryophyta</taxon>
        <taxon>Tracheophyta</taxon>
        <taxon>Spermatophyta</taxon>
        <taxon>Magnoliopsida</taxon>
        <taxon>eudicotyledons</taxon>
        <taxon>Gunneridae</taxon>
        <taxon>Pentapetalae</taxon>
        <taxon>rosids</taxon>
        <taxon>malvids</taxon>
        <taxon>Malvales</taxon>
        <taxon>Malvaceae</taxon>
        <taxon>Malvoideae</taxon>
        <taxon>Gossypium</taxon>
    </lineage>
</organism>
<dbReference type="InterPro" id="IPR033315">
    <property type="entry name" value="Fan1-like"/>
</dbReference>
<keyword evidence="11 14" id="KW-0234">DNA repair</keyword>
<evidence type="ECO:0000259" key="17">
    <source>
        <dbReference type="PROSITE" id="PS51908"/>
    </source>
</evidence>
<sequence>MLTGRESLSRLIGKRRRFLPNLQSILSSPIRSSLNLLSDKNGGLTETESSKGKVEISSSDLVTCPVCGSKVRGEDYTINSHLDRCLSRRTKRKLTQRTLLELNFGCSQSKLQISSDESEQLLSSDLSKNCSDYEENVTRCFSKIDPREEKSHDQRRQLPHTESVKQIDVAGSAENPISDGRANTMVDFSALSTDNEESRNHMDGTVDSISGMAIDTFIVGRKFSDEKEVNLGANISLLRDPDNIKDSNAIKVLSASSACCKVLGYLPLELAQYLSPLIEKYCLSFEGYVISVPKRSLDAVPIQIVCQNSIFNGKKGCDEFEALHLWQKALQVVEFAKNHPLNMTKYQQNFCLLLKEVLTSSPHLFTKDEKKFIESFTSLSEDSQRLFVRLYTRKGPWFRLSTIMYPETCNPQQAVKELSATGYLYLFEDTTKLHDDEMKDLLSLLTVSELRDILCTLRKKCNQGSRKQNLIASLLSCYKGGSCPVLQQLIWERTEICIRTSPEAESLFWRAERLFFLNGEQDLSAFLLVDLGIVKYPTYNCIILEQIFSNESDLLAYEEVLISLYLIIPVEILLPFATYNCNVLQAIEVAQVIDQSLDENNFELVLRCIMIADSRISCCPKKLIDSTSPDLAIFRSCFSASWVYSKVILLGISFLECERRYKDAIHLLRRLLDCFTCDTRRGYWTVRLSVDLEHIGCPNESLSVAEAGLLDPWVRAGSRMALQRRVLRLAKPPRRWKTPSFSESLKRKIIEVHIQGRPLNCEAGRKSRFYGEDGEQCGVEQLALQYYATEGGWQGVHTESGIWMTIFGLLMWDILFSDVPNVFRTRFQTAPLDMETDHFYLARKSLIEPQLQKIHDGLAEEILITSWELHIGTACRGVNWVQHSLSDLRAAVSCIRGPCLASLCRHLAQDYRSWLSGMPDLLLWRFHGDYKGEAKLVEVKGPRDQLSEQQRAWLLLLMDCGFNAEVCKVSPKGTSP</sequence>
<dbReference type="CDD" id="cd22326">
    <property type="entry name" value="FAN1-like"/>
    <property type="match status" value="1"/>
</dbReference>
<dbReference type="OrthoDB" id="76364at2759"/>
<keyword evidence="8 15" id="KW-0378">Hydrolase</keyword>
<dbReference type="Gene3D" id="3.40.1350.10">
    <property type="match status" value="1"/>
</dbReference>
<evidence type="ECO:0000313" key="18">
    <source>
        <dbReference type="EMBL" id="KAA3484083.1"/>
    </source>
</evidence>
<name>A0A5B6WRK0_9ROSI</name>
<comment type="catalytic activity">
    <reaction evidence="1 15">
        <text>Hydrolytically removes 5'-nucleotides successively from the 3'-hydroxy termini of 3'-hydroxy-terminated oligonucleotides.</text>
        <dbReference type="EC" id="3.1.4.1"/>
    </reaction>
</comment>
<evidence type="ECO:0000256" key="16">
    <source>
        <dbReference type="SAM" id="MobiDB-lite"/>
    </source>
</evidence>
<evidence type="ECO:0000256" key="9">
    <source>
        <dbReference type="ARBA" id="ARBA00022833"/>
    </source>
</evidence>
<protein>
    <recommendedName>
        <fullName evidence="15">Fanconi-associated nuclease</fullName>
        <ecNumber evidence="15">3.1.4.1</ecNumber>
    </recommendedName>
</protein>
<keyword evidence="5 15" id="KW-0479">Metal-binding</keyword>
<evidence type="ECO:0000256" key="6">
    <source>
        <dbReference type="ARBA" id="ARBA00022763"/>
    </source>
</evidence>
<evidence type="ECO:0000256" key="14">
    <source>
        <dbReference type="PROSITE-ProRule" id="PRU01256"/>
    </source>
</evidence>
<keyword evidence="6 14" id="KW-0227">DNA damage</keyword>
<reference evidence="18" key="1">
    <citation type="submission" date="2019-08" db="EMBL/GenBank/DDBJ databases">
        <authorList>
            <person name="Liu F."/>
        </authorList>
    </citation>
    <scope>NUCLEOTIDE SEQUENCE [LARGE SCALE GENOMIC DNA]</scope>
    <source>
        <strain evidence="18">PA1801</strain>
        <tissue evidence="18">Leaf</tissue>
    </source>
</reference>
<feature type="domain" description="UBZ4-type" evidence="17">
    <location>
        <begin position="61"/>
        <end position="90"/>
    </location>
</feature>
<evidence type="ECO:0000256" key="11">
    <source>
        <dbReference type="ARBA" id="ARBA00023204"/>
    </source>
</evidence>
<dbReference type="InterPro" id="IPR014905">
    <property type="entry name" value="HIRAN"/>
</dbReference>
<dbReference type="InterPro" id="IPR014883">
    <property type="entry name" value="VRR_NUC"/>
</dbReference>
<evidence type="ECO:0000313" key="19">
    <source>
        <dbReference type="Proteomes" id="UP000325315"/>
    </source>
</evidence>
<evidence type="ECO:0000256" key="4">
    <source>
        <dbReference type="ARBA" id="ARBA00022722"/>
    </source>
</evidence>
<dbReference type="GO" id="GO:0008270">
    <property type="term" value="F:zinc ion binding"/>
    <property type="evidence" value="ECO:0007669"/>
    <property type="project" value="UniProtKB-KW"/>
</dbReference>
<dbReference type="GO" id="GO:0016818">
    <property type="term" value="F:hydrolase activity, acting on acid anhydrides, in phosphorus-containing anhydrides"/>
    <property type="evidence" value="ECO:0007669"/>
    <property type="project" value="InterPro"/>
</dbReference>
<dbReference type="InterPro" id="IPR049126">
    <property type="entry name" value="FAN1-like_TPR"/>
</dbReference>
<comment type="cofactor">
    <cofactor evidence="15">
        <name>Mg(2+)</name>
        <dbReference type="ChEBI" id="CHEBI:18420"/>
    </cofactor>
    <cofactor evidence="15">
        <name>Mn(2+)</name>
        <dbReference type="ChEBI" id="CHEBI:29035"/>
    </cofactor>
</comment>
<dbReference type="Pfam" id="PF08774">
    <property type="entry name" value="VRR_NUC"/>
    <property type="match status" value="1"/>
</dbReference>
<evidence type="ECO:0000256" key="5">
    <source>
        <dbReference type="ARBA" id="ARBA00022723"/>
    </source>
</evidence>
<gene>
    <name evidence="18" type="ORF">EPI10_006192</name>
</gene>
<comment type="subcellular location">
    <subcellularLocation>
        <location evidence="2 15">Nucleus</location>
    </subcellularLocation>
</comment>
<evidence type="ECO:0000256" key="12">
    <source>
        <dbReference type="ARBA" id="ARBA00023211"/>
    </source>
</evidence>
<evidence type="ECO:0000256" key="8">
    <source>
        <dbReference type="ARBA" id="ARBA00022801"/>
    </source>
</evidence>
<dbReference type="FunFam" id="3.30.160.60:FF:000331">
    <property type="entry name" value="E3 ubiquitin-protein ligase RAD18"/>
    <property type="match status" value="1"/>
</dbReference>
<dbReference type="Gene3D" id="3.30.160.60">
    <property type="entry name" value="Classic Zinc Finger"/>
    <property type="match status" value="1"/>
</dbReference>
<dbReference type="SMART" id="SM00990">
    <property type="entry name" value="VRR_NUC"/>
    <property type="match status" value="1"/>
</dbReference>
<dbReference type="GO" id="GO:0036297">
    <property type="term" value="P:interstrand cross-link repair"/>
    <property type="evidence" value="ECO:0007669"/>
    <property type="project" value="InterPro"/>
</dbReference>
<dbReference type="GO" id="GO:0004528">
    <property type="term" value="F:phosphodiesterase I activity"/>
    <property type="evidence" value="ECO:0007669"/>
    <property type="project" value="UniProtKB-EC"/>
</dbReference>
<evidence type="ECO:0000256" key="7">
    <source>
        <dbReference type="ARBA" id="ARBA00022771"/>
    </source>
</evidence>
<dbReference type="GO" id="GO:0070336">
    <property type="term" value="F:flap-structured DNA binding"/>
    <property type="evidence" value="ECO:0007669"/>
    <property type="project" value="TreeGrafter"/>
</dbReference>
<dbReference type="PROSITE" id="PS51908">
    <property type="entry name" value="ZF_UBZ4"/>
    <property type="match status" value="1"/>
</dbReference>
<evidence type="ECO:0000256" key="13">
    <source>
        <dbReference type="ARBA" id="ARBA00023242"/>
    </source>
</evidence>
<dbReference type="PANTHER" id="PTHR15749:SF4">
    <property type="entry name" value="FANCONI-ASSOCIATED NUCLEASE 1"/>
    <property type="match status" value="1"/>
</dbReference>
<dbReference type="AlphaFoldDB" id="A0A5B6WRK0"/>
<dbReference type="Pfam" id="PF08797">
    <property type="entry name" value="HIRAN"/>
    <property type="match status" value="1"/>
</dbReference>
<dbReference type="EC" id="3.1.4.1" evidence="15"/>
<keyword evidence="10 15" id="KW-0460">Magnesium</keyword>
<dbReference type="EMBL" id="SMMG02000002">
    <property type="protein sequence ID" value="KAA3484083.1"/>
    <property type="molecule type" value="Genomic_DNA"/>
</dbReference>
<dbReference type="SMART" id="SM00734">
    <property type="entry name" value="ZnF_Rad18"/>
    <property type="match status" value="1"/>
</dbReference>
<evidence type="ECO:0000256" key="15">
    <source>
        <dbReference type="RuleBase" id="RU365033"/>
    </source>
</evidence>
<evidence type="ECO:0000256" key="3">
    <source>
        <dbReference type="ARBA" id="ARBA00005533"/>
    </source>
</evidence>
<evidence type="ECO:0000256" key="1">
    <source>
        <dbReference type="ARBA" id="ARBA00000983"/>
    </source>
</evidence>
<feature type="region of interest" description="Disordered" evidence="16">
    <location>
        <begin position="144"/>
        <end position="181"/>
    </location>
</feature>
<dbReference type="Proteomes" id="UP000325315">
    <property type="component" value="Unassembled WGS sequence"/>
</dbReference>
<feature type="compositionally biased region" description="Basic and acidic residues" evidence="16">
    <location>
        <begin position="144"/>
        <end position="156"/>
    </location>
</feature>
<evidence type="ECO:0000256" key="10">
    <source>
        <dbReference type="ARBA" id="ARBA00022842"/>
    </source>
</evidence>
<dbReference type="GO" id="GO:0008409">
    <property type="term" value="F:5'-3' exonuclease activity"/>
    <property type="evidence" value="ECO:0007669"/>
    <property type="project" value="TreeGrafter"/>
</dbReference>
<comment type="function">
    <text evidence="15">Nuclease required for the repair of DNA interstrand cross-links (ICL). Acts as a 5'-3' exonuclease that anchors at a cut end of DNA and cleaves DNA successively at every third nucleotide, allowing to excise an ICL from one strand through flanking incisions.</text>
</comment>
<keyword evidence="4 15" id="KW-0540">Nuclease</keyword>
<dbReference type="InterPro" id="IPR049132">
    <property type="entry name" value="FAN1-like_euk"/>
</dbReference>
<dbReference type="Pfam" id="PF21315">
    <property type="entry name" value="FAN1_HTH"/>
    <property type="match status" value="1"/>
</dbReference>
<dbReference type="Gene3D" id="3.30.70.2330">
    <property type="match status" value="1"/>
</dbReference>
<dbReference type="InterPro" id="IPR006642">
    <property type="entry name" value="Rad18_UBZ4"/>
</dbReference>
<proteinExistence type="inferred from homology"/>
<keyword evidence="19" id="KW-1185">Reference proteome</keyword>
<keyword evidence="12 15" id="KW-0464">Manganese</keyword>
<keyword evidence="7 14" id="KW-0863">Zinc-finger</keyword>
<evidence type="ECO:0000256" key="2">
    <source>
        <dbReference type="ARBA" id="ARBA00004123"/>
    </source>
</evidence>
<dbReference type="GO" id="GO:0017108">
    <property type="term" value="F:5'-flap endonuclease activity"/>
    <property type="evidence" value="ECO:0007669"/>
    <property type="project" value="TreeGrafter"/>
</dbReference>
<dbReference type="PANTHER" id="PTHR15749">
    <property type="entry name" value="FANCONI-ASSOCIATED NUCLEASE 1"/>
    <property type="match status" value="1"/>
</dbReference>
<dbReference type="SMART" id="SM00910">
    <property type="entry name" value="HIRAN"/>
    <property type="match status" value="1"/>
</dbReference>